<dbReference type="PANTHER" id="PTHR33376:SF5">
    <property type="entry name" value="EXTRACYTOPLASMIC SOLUTE RECEPTOR PROTEIN"/>
    <property type="match status" value="1"/>
</dbReference>
<name>A0A2A5WRV0_9GAMM</name>
<comment type="caution">
    <text evidence="2">The sequence shown here is derived from an EMBL/GenBank/DDBJ whole genome shotgun (WGS) entry which is preliminary data.</text>
</comment>
<evidence type="ECO:0000313" key="3">
    <source>
        <dbReference type="Proteomes" id="UP000219327"/>
    </source>
</evidence>
<dbReference type="Proteomes" id="UP000219327">
    <property type="component" value="Unassembled WGS sequence"/>
</dbReference>
<gene>
    <name evidence="2" type="ORF">CNE99_06470</name>
</gene>
<dbReference type="PANTHER" id="PTHR33376">
    <property type="match status" value="1"/>
</dbReference>
<sequence length="366" mass="41175">MNIRNPMRINTHVLTPVQRITALTAWIRFVSRKATFALSLLLLVSTFNTAHARTFKIATVSPDGLAWMDQLRGGTKEIEARTDGRVKFKIYPGGVQGNDNTVLRKMLIGQLHGGVVATGSLIRFNRDLQLYNLPLKFRDVDEVDHVRERMDPRLAQTLEDEGIVSFHLIETGFAYLMSRKPVQSVAELRNLKTWVPEQDEMSSRILQTFDVSPIPLYLIDVQTGLQTGSIDAVVAPPIVALALQWHNQLKYMTDVPLMYIYSTLMLDGKTFSRLSDEDQTVVREVMNRVFKKIDAANRADNRAAHTAILNQGIQSLTPPADRVEEWRALAKRTEATLLAEDFVTADGLAALNRLLEQVRAEPESSP</sequence>
<proteinExistence type="predicted"/>
<evidence type="ECO:0000313" key="2">
    <source>
        <dbReference type="EMBL" id="PDH38998.1"/>
    </source>
</evidence>
<accession>A0A2A5WRV0</accession>
<evidence type="ECO:0000256" key="1">
    <source>
        <dbReference type="ARBA" id="ARBA00022729"/>
    </source>
</evidence>
<dbReference type="NCBIfam" id="NF037995">
    <property type="entry name" value="TRAP_S1"/>
    <property type="match status" value="1"/>
</dbReference>
<dbReference type="InterPro" id="IPR038404">
    <property type="entry name" value="TRAP_DctP_sf"/>
</dbReference>
<dbReference type="Pfam" id="PF03480">
    <property type="entry name" value="DctP"/>
    <property type="match status" value="1"/>
</dbReference>
<dbReference type="EMBL" id="NTKD01000031">
    <property type="protein sequence ID" value="PDH38998.1"/>
    <property type="molecule type" value="Genomic_DNA"/>
</dbReference>
<organism evidence="2 3">
    <name type="scientific">OM182 bacterium MED-G24</name>
    <dbReference type="NCBI Taxonomy" id="1986255"/>
    <lineage>
        <taxon>Bacteria</taxon>
        <taxon>Pseudomonadati</taxon>
        <taxon>Pseudomonadota</taxon>
        <taxon>Gammaproteobacteria</taxon>
        <taxon>OMG group</taxon>
        <taxon>OM182 clade</taxon>
    </lineage>
</organism>
<reference evidence="2 3" key="1">
    <citation type="submission" date="2017-08" db="EMBL/GenBank/DDBJ databases">
        <title>Fine stratification of microbial communities through a metagenomic profile of the photic zone.</title>
        <authorList>
            <person name="Haro-Moreno J.M."/>
            <person name="Lopez-Perez M."/>
            <person name="De La Torre J."/>
            <person name="Picazo A."/>
            <person name="Camacho A."/>
            <person name="Rodriguez-Valera F."/>
        </authorList>
    </citation>
    <scope>NUCLEOTIDE SEQUENCE [LARGE SCALE GENOMIC DNA]</scope>
    <source>
        <strain evidence="2">MED-G24</strain>
    </source>
</reference>
<dbReference type="GO" id="GO:0055085">
    <property type="term" value="P:transmembrane transport"/>
    <property type="evidence" value="ECO:0007669"/>
    <property type="project" value="InterPro"/>
</dbReference>
<protein>
    <submittedName>
        <fullName evidence="2">C4-dicarboxylate ABC transporter</fullName>
    </submittedName>
</protein>
<dbReference type="Gene3D" id="3.40.190.170">
    <property type="entry name" value="Bacterial extracellular solute-binding protein, family 7"/>
    <property type="match status" value="1"/>
</dbReference>
<dbReference type="AlphaFoldDB" id="A0A2A5WRV0"/>
<keyword evidence="1" id="KW-0732">Signal</keyword>
<dbReference type="InterPro" id="IPR018389">
    <property type="entry name" value="DctP_fam"/>
</dbReference>